<proteinExistence type="predicted"/>
<accession>A0ABW3DPA2</accession>
<organism evidence="1 2">
    <name type="scientific">Streptosporangium algeriense</name>
    <dbReference type="NCBI Taxonomy" id="1682748"/>
    <lineage>
        <taxon>Bacteria</taxon>
        <taxon>Bacillati</taxon>
        <taxon>Actinomycetota</taxon>
        <taxon>Actinomycetes</taxon>
        <taxon>Streptosporangiales</taxon>
        <taxon>Streptosporangiaceae</taxon>
        <taxon>Streptosporangium</taxon>
    </lineage>
</organism>
<evidence type="ECO:0000313" key="2">
    <source>
        <dbReference type="Proteomes" id="UP001597024"/>
    </source>
</evidence>
<evidence type="ECO:0000313" key="1">
    <source>
        <dbReference type="EMBL" id="MFD0884817.1"/>
    </source>
</evidence>
<comment type="caution">
    <text evidence="1">The sequence shown here is derived from an EMBL/GenBank/DDBJ whole genome shotgun (WGS) entry which is preliminary data.</text>
</comment>
<dbReference type="EMBL" id="JBHTHX010000232">
    <property type="protein sequence ID" value="MFD0884817.1"/>
    <property type="molecule type" value="Genomic_DNA"/>
</dbReference>
<name>A0ABW3DPA2_9ACTN</name>
<reference evidence="2" key="1">
    <citation type="journal article" date="2019" name="Int. J. Syst. Evol. Microbiol.">
        <title>The Global Catalogue of Microorganisms (GCM) 10K type strain sequencing project: providing services to taxonomists for standard genome sequencing and annotation.</title>
        <authorList>
            <consortium name="The Broad Institute Genomics Platform"/>
            <consortium name="The Broad Institute Genome Sequencing Center for Infectious Disease"/>
            <person name="Wu L."/>
            <person name="Ma J."/>
        </authorList>
    </citation>
    <scope>NUCLEOTIDE SEQUENCE [LARGE SCALE GENOMIC DNA]</scope>
    <source>
        <strain evidence="2">CCUG 62974</strain>
    </source>
</reference>
<protein>
    <submittedName>
        <fullName evidence="1">Uncharacterized protein</fullName>
    </submittedName>
</protein>
<dbReference type="Proteomes" id="UP001597024">
    <property type="component" value="Unassembled WGS sequence"/>
</dbReference>
<sequence length="83" mass="8852">MMEHSTDSDPSIVPHSPTESVGFGVRAFALVQELDEGETEVIAYGLELPCGTAATVGVVQGYGRWRSADSAARRLGSDLVWLT</sequence>
<keyword evidence="2" id="KW-1185">Reference proteome</keyword>
<gene>
    <name evidence="1" type="ORF">ACFQ08_09680</name>
</gene>